<sequence length="541" mass="55722">MTAKAPRTSTAGKAKAAQLILLTLASGQFLMALDSSVMNVSIATVAQDIGTTVSGLQGAITAYTLVMAMLMIIGGKVGALVGRRRAFMIGCVVYGCGSLTTALAPNLPVLLLGWSFLEGVGAALILPAIVALVASNFAVERRPAAYGLVAAAGAVAIAVGPLIGGVATTYFSWRWVFAGEVVVVLAILMLGRRVADAPPDHRPRIDVLGAVLSALGIGLFVFGVLRTSEWGWFLPKSGAPSWCGLSPVVWLMLAGILLVWLFLRWEARLVARGTEPLVDPELMRNRQLTGGLTMFLFQYLVQMGVFFVVPLYLSVALGLSAVKTGVLILPLSISLLAAAIGIPRLFPDASPRRVVKLGILSMFAGAVVLLVTLDADSGAAVVTVPLLLIGLGMGALASQLGAVTVSAVPDEQSAEVGGIQNTVTNLGASIGTAVAGSILITVLTSSFLATIEQSPVIPDEVKSQANVRLTGGAPFLSDAQLTAALEEAGAKSEVSQAALDANATARIDGLRAALGILALAALTALFFTQRIPATQPGSARP</sequence>
<dbReference type="CDD" id="cd17321">
    <property type="entry name" value="MFS_MMR_MDR_like"/>
    <property type="match status" value="1"/>
</dbReference>
<dbReference type="RefSeq" id="WP_048478999.1">
    <property type="nucleotide sequence ID" value="NZ_JBIRUD010000001.1"/>
</dbReference>
<evidence type="ECO:0000256" key="8">
    <source>
        <dbReference type="SAM" id="Phobius"/>
    </source>
</evidence>
<dbReference type="PATRIC" id="fig|66430.4.peg.493"/>
<feature type="transmembrane region" description="Helical" evidence="8">
    <location>
        <begin position="245"/>
        <end position="263"/>
    </location>
</feature>
<dbReference type="PANTHER" id="PTHR42718">
    <property type="entry name" value="MAJOR FACILITATOR SUPERFAMILY MULTIDRUG TRANSPORTER MFSC"/>
    <property type="match status" value="1"/>
</dbReference>
<feature type="transmembrane region" description="Helical" evidence="8">
    <location>
        <begin position="292"/>
        <end position="313"/>
    </location>
</feature>
<feature type="transmembrane region" description="Helical" evidence="8">
    <location>
        <begin position="354"/>
        <end position="373"/>
    </location>
</feature>
<evidence type="ECO:0000256" key="4">
    <source>
        <dbReference type="ARBA" id="ARBA00022692"/>
    </source>
</evidence>
<reference evidence="10 11" key="1">
    <citation type="submission" date="2015-06" db="EMBL/GenBank/DDBJ databases">
        <title>Recapitulation of the evolution of biosynthetic gene clusters reveals hidden chemical diversity on bacterial genomes.</title>
        <authorList>
            <person name="Cruz-Morales P."/>
            <person name="Martinez-Guerrero C."/>
            <person name="Morales-Escalante M.A."/>
            <person name="Yanez-Guerra L.A."/>
            <person name="Kopp J.F."/>
            <person name="Feldmann J."/>
            <person name="Ramos-Aboites H.E."/>
            <person name="Barona-Gomez F."/>
        </authorList>
    </citation>
    <scope>NUCLEOTIDE SEQUENCE [LARGE SCALE GENOMIC DNA]</scope>
    <source>
        <strain evidence="10 11">ATCC 31245</strain>
    </source>
</reference>
<feature type="transmembrane region" description="Helical" evidence="8">
    <location>
        <begin position="325"/>
        <end position="342"/>
    </location>
</feature>
<dbReference type="Proteomes" id="UP000035932">
    <property type="component" value="Unassembled WGS sequence"/>
</dbReference>
<feature type="transmembrane region" description="Helical" evidence="8">
    <location>
        <begin position="207"/>
        <end position="225"/>
    </location>
</feature>
<dbReference type="STRING" id="66430.ACS04_24995"/>
<dbReference type="SUPFAM" id="SSF103473">
    <property type="entry name" value="MFS general substrate transporter"/>
    <property type="match status" value="1"/>
</dbReference>
<dbReference type="EMBL" id="LFML01000108">
    <property type="protein sequence ID" value="KMO95236.1"/>
    <property type="molecule type" value="Genomic_DNA"/>
</dbReference>
<keyword evidence="4 8" id="KW-0812">Transmembrane</keyword>
<comment type="subcellular location">
    <subcellularLocation>
        <location evidence="1">Cell membrane</location>
        <topology evidence="1">Multi-pass membrane protein</topology>
    </subcellularLocation>
</comment>
<keyword evidence="11" id="KW-1185">Reference proteome</keyword>
<dbReference type="PROSITE" id="PS50850">
    <property type="entry name" value="MFS"/>
    <property type="match status" value="1"/>
</dbReference>
<keyword evidence="7" id="KW-0046">Antibiotic resistance</keyword>
<dbReference type="InterPro" id="IPR011701">
    <property type="entry name" value="MFS"/>
</dbReference>
<feature type="transmembrane region" description="Helical" evidence="8">
    <location>
        <begin position="56"/>
        <end position="74"/>
    </location>
</feature>
<evidence type="ECO:0000256" key="7">
    <source>
        <dbReference type="ARBA" id="ARBA00023251"/>
    </source>
</evidence>
<dbReference type="Gene3D" id="1.20.1250.20">
    <property type="entry name" value="MFS general substrate transporter like domains"/>
    <property type="match status" value="1"/>
</dbReference>
<evidence type="ECO:0000256" key="3">
    <source>
        <dbReference type="ARBA" id="ARBA00022475"/>
    </source>
</evidence>
<feature type="transmembrane region" description="Helical" evidence="8">
    <location>
        <begin position="86"/>
        <end position="105"/>
    </location>
</feature>
<protein>
    <submittedName>
        <fullName evidence="10">MFS transporter</fullName>
    </submittedName>
</protein>
<comment type="caution">
    <text evidence="10">The sequence shown here is derived from an EMBL/GenBank/DDBJ whole genome shotgun (WGS) entry which is preliminary data.</text>
</comment>
<dbReference type="GO" id="GO:0005886">
    <property type="term" value="C:plasma membrane"/>
    <property type="evidence" value="ECO:0007669"/>
    <property type="project" value="UniProtKB-SubCell"/>
</dbReference>
<proteinExistence type="predicted"/>
<keyword evidence="5 8" id="KW-1133">Transmembrane helix</keyword>
<feature type="transmembrane region" description="Helical" evidence="8">
    <location>
        <begin position="173"/>
        <end position="195"/>
    </location>
</feature>
<evidence type="ECO:0000313" key="11">
    <source>
        <dbReference type="Proteomes" id="UP000035932"/>
    </source>
</evidence>
<keyword evidence="2" id="KW-0813">Transport</keyword>
<evidence type="ECO:0000313" key="10">
    <source>
        <dbReference type="EMBL" id="KMO95236.1"/>
    </source>
</evidence>
<evidence type="ECO:0000259" key="9">
    <source>
        <dbReference type="PROSITE" id="PS50850"/>
    </source>
</evidence>
<keyword evidence="3" id="KW-1003">Cell membrane</keyword>
<dbReference type="Pfam" id="PF07690">
    <property type="entry name" value="MFS_1"/>
    <property type="match status" value="1"/>
</dbReference>
<dbReference type="GO" id="GO:0046677">
    <property type="term" value="P:response to antibiotic"/>
    <property type="evidence" value="ECO:0007669"/>
    <property type="project" value="UniProtKB-KW"/>
</dbReference>
<evidence type="ECO:0000256" key="2">
    <source>
        <dbReference type="ARBA" id="ARBA00022448"/>
    </source>
</evidence>
<feature type="domain" description="Major facilitator superfamily (MFS) profile" evidence="9">
    <location>
        <begin position="20"/>
        <end position="532"/>
    </location>
</feature>
<dbReference type="AlphaFoldDB" id="A0A0J7ADD6"/>
<gene>
    <name evidence="10" type="ORF">ACS04_24995</name>
</gene>
<feature type="transmembrane region" description="Helical" evidence="8">
    <location>
        <begin position="426"/>
        <end position="449"/>
    </location>
</feature>
<dbReference type="Gene3D" id="1.20.1720.10">
    <property type="entry name" value="Multidrug resistance protein D"/>
    <property type="match status" value="1"/>
</dbReference>
<evidence type="ECO:0000256" key="6">
    <source>
        <dbReference type="ARBA" id="ARBA00023136"/>
    </source>
</evidence>
<feature type="transmembrane region" description="Helical" evidence="8">
    <location>
        <begin position="111"/>
        <end position="133"/>
    </location>
</feature>
<keyword evidence="6 8" id="KW-0472">Membrane</keyword>
<dbReference type="InterPro" id="IPR036259">
    <property type="entry name" value="MFS_trans_sf"/>
</dbReference>
<feature type="transmembrane region" description="Helical" evidence="8">
    <location>
        <begin position="145"/>
        <end position="167"/>
    </location>
</feature>
<dbReference type="GO" id="GO:0022857">
    <property type="term" value="F:transmembrane transporter activity"/>
    <property type="evidence" value="ECO:0007669"/>
    <property type="project" value="InterPro"/>
</dbReference>
<dbReference type="OrthoDB" id="5315310at2"/>
<feature type="transmembrane region" description="Helical" evidence="8">
    <location>
        <begin position="509"/>
        <end position="528"/>
    </location>
</feature>
<organism evidence="10 11">
    <name type="scientific">Streptomyces roseus</name>
    <dbReference type="NCBI Taxonomy" id="66430"/>
    <lineage>
        <taxon>Bacteria</taxon>
        <taxon>Bacillati</taxon>
        <taxon>Actinomycetota</taxon>
        <taxon>Actinomycetes</taxon>
        <taxon>Kitasatosporales</taxon>
        <taxon>Streptomycetaceae</taxon>
        <taxon>Streptomyces</taxon>
    </lineage>
</organism>
<feature type="transmembrane region" description="Helical" evidence="8">
    <location>
        <begin position="379"/>
        <end position="405"/>
    </location>
</feature>
<evidence type="ECO:0000256" key="1">
    <source>
        <dbReference type="ARBA" id="ARBA00004651"/>
    </source>
</evidence>
<accession>A0A0J7ADD6</accession>
<name>A0A0J7ADD6_9ACTN</name>
<evidence type="ECO:0000256" key="5">
    <source>
        <dbReference type="ARBA" id="ARBA00022989"/>
    </source>
</evidence>
<dbReference type="PRINTS" id="PR01036">
    <property type="entry name" value="TCRTETB"/>
</dbReference>
<dbReference type="PANTHER" id="PTHR42718:SF46">
    <property type="entry name" value="BLR6921 PROTEIN"/>
    <property type="match status" value="1"/>
</dbReference>
<dbReference type="InterPro" id="IPR020846">
    <property type="entry name" value="MFS_dom"/>
</dbReference>